<gene>
    <name evidence="8" type="ORF">CDV26_00990</name>
</gene>
<evidence type="ECO:0000256" key="1">
    <source>
        <dbReference type="ARBA" id="ARBA00004651"/>
    </source>
</evidence>
<organism evidence="8 9">
    <name type="scientific">Francisella halioticida</name>
    <dbReference type="NCBI Taxonomy" id="549298"/>
    <lineage>
        <taxon>Bacteria</taxon>
        <taxon>Pseudomonadati</taxon>
        <taxon>Pseudomonadota</taxon>
        <taxon>Gammaproteobacteria</taxon>
        <taxon>Thiotrichales</taxon>
        <taxon>Francisellaceae</taxon>
        <taxon>Francisella</taxon>
    </lineage>
</organism>
<dbReference type="Pfam" id="PF02028">
    <property type="entry name" value="BCCT"/>
    <property type="match status" value="1"/>
</dbReference>
<evidence type="ECO:0000256" key="2">
    <source>
        <dbReference type="ARBA" id="ARBA00022448"/>
    </source>
</evidence>
<dbReference type="EMBL" id="CP022132">
    <property type="protein sequence ID" value="ASG67147.1"/>
    <property type="molecule type" value="Genomic_DNA"/>
</dbReference>
<name>A0ABN5AYE7_9GAMM</name>
<evidence type="ECO:0008006" key="10">
    <source>
        <dbReference type="Google" id="ProtNLM"/>
    </source>
</evidence>
<accession>A0ABN5AYE7</accession>
<protein>
    <recommendedName>
        <fullName evidence="10">MFS transporter</fullName>
    </recommendedName>
</protein>
<keyword evidence="2" id="KW-0813">Transport</keyword>
<dbReference type="Proteomes" id="UP000249910">
    <property type="component" value="Chromosome"/>
</dbReference>
<evidence type="ECO:0000256" key="5">
    <source>
        <dbReference type="ARBA" id="ARBA00022989"/>
    </source>
</evidence>
<evidence type="ECO:0000256" key="6">
    <source>
        <dbReference type="ARBA" id="ARBA00023136"/>
    </source>
</evidence>
<evidence type="ECO:0000313" key="8">
    <source>
        <dbReference type="EMBL" id="ASG67147.1"/>
    </source>
</evidence>
<evidence type="ECO:0000256" key="3">
    <source>
        <dbReference type="ARBA" id="ARBA00022475"/>
    </source>
</evidence>
<dbReference type="RefSeq" id="WP_088771705.1">
    <property type="nucleotide sequence ID" value="NZ_AP023082.1"/>
</dbReference>
<keyword evidence="3" id="KW-1003">Cell membrane</keyword>
<keyword evidence="5 7" id="KW-1133">Transmembrane helix</keyword>
<feature type="transmembrane region" description="Helical" evidence="7">
    <location>
        <begin position="6"/>
        <end position="27"/>
    </location>
</feature>
<proteinExistence type="predicted"/>
<evidence type="ECO:0000256" key="4">
    <source>
        <dbReference type="ARBA" id="ARBA00022692"/>
    </source>
</evidence>
<sequence>MLTHWTYAPYAIYAVPSVSFALVFFNLRKPYSLASTIEPALGHRHLGDISSQVIDLACLFTLVFGMVSTMGTSV</sequence>
<evidence type="ECO:0000313" key="9">
    <source>
        <dbReference type="Proteomes" id="UP000249910"/>
    </source>
</evidence>
<keyword evidence="9" id="KW-1185">Reference proteome</keyword>
<keyword evidence="6 7" id="KW-0472">Membrane</keyword>
<comment type="subcellular location">
    <subcellularLocation>
        <location evidence="1">Cell membrane</location>
        <topology evidence="1">Multi-pass membrane protein</topology>
    </subcellularLocation>
</comment>
<evidence type="ECO:0000256" key="7">
    <source>
        <dbReference type="SAM" id="Phobius"/>
    </source>
</evidence>
<reference evidence="8 9" key="1">
    <citation type="submission" date="2017-06" db="EMBL/GenBank/DDBJ databases">
        <title>Complete genome of Francisella halioticida.</title>
        <authorList>
            <person name="Sjodin A."/>
        </authorList>
    </citation>
    <scope>NUCLEOTIDE SEQUENCE [LARGE SCALE GENOMIC DNA]</scope>
    <source>
        <strain evidence="8 9">DSM 23729</strain>
    </source>
</reference>
<keyword evidence="4 7" id="KW-0812">Transmembrane</keyword>
<dbReference type="InterPro" id="IPR000060">
    <property type="entry name" value="BCCT_transptr"/>
</dbReference>